<evidence type="ECO:0000313" key="3">
    <source>
        <dbReference type="Proteomes" id="UP000538292"/>
    </source>
</evidence>
<organism evidence="2 3">
    <name type="scientific">Thermoactinomyces mirandus</name>
    <dbReference type="NCBI Taxonomy" id="2756294"/>
    <lineage>
        <taxon>Bacteria</taxon>
        <taxon>Bacillati</taxon>
        <taxon>Bacillota</taxon>
        <taxon>Bacilli</taxon>
        <taxon>Bacillales</taxon>
        <taxon>Thermoactinomycetaceae</taxon>
        <taxon>Thermoactinomyces</taxon>
    </lineage>
</organism>
<reference evidence="2 3" key="1">
    <citation type="submission" date="2020-07" db="EMBL/GenBank/DDBJ databases">
        <title>Thermoactinomyces phylogeny.</title>
        <authorList>
            <person name="Dunlap C."/>
        </authorList>
    </citation>
    <scope>NUCLEOTIDE SEQUENCE [LARGE SCALE GENOMIC DNA]</scope>
    <source>
        <strain evidence="2 3">AMNI-1</strain>
    </source>
</reference>
<name>A0A7W1XPK0_9BACL</name>
<gene>
    <name evidence="2" type="ORF">H2C83_00435</name>
</gene>
<sequence>MLGYVPVAVPLGLIATQSGISHFYIVLMSMLVFAGASQFMAVSMLMAVIGC</sequence>
<keyword evidence="1" id="KW-0472">Membrane</keyword>
<dbReference type="Pfam" id="PF03591">
    <property type="entry name" value="AzlC"/>
    <property type="match status" value="1"/>
</dbReference>
<evidence type="ECO:0000313" key="2">
    <source>
        <dbReference type="EMBL" id="MBA4600812.1"/>
    </source>
</evidence>
<comment type="caution">
    <text evidence="2">The sequence shown here is derived from an EMBL/GenBank/DDBJ whole genome shotgun (WGS) entry which is preliminary data.</text>
</comment>
<dbReference type="AlphaFoldDB" id="A0A7W1XPK0"/>
<keyword evidence="3" id="KW-1185">Reference proteome</keyword>
<evidence type="ECO:0000256" key="1">
    <source>
        <dbReference type="SAM" id="Phobius"/>
    </source>
</evidence>
<protein>
    <submittedName>
        <fullName evidence="2">AzlC family ABC transporter permease</fullName>
    </submittedName>
</protein>
<accession>A0A7W1XPK0</accession>
<dbReference type="Proteomes" id="UP000538292">
    <property type="component" value="Unassembled WGS sequence"/>
</dbReference>
<dbReference type="RefSeq" id="WP_181736663.1">
    <property type="nucleotide sequence ID" value="NZ_JACEOL010000001.1"/>
</dbReference>
<keyword evidence="1" id="KW-0812">Transmembrane</keyword>
<proteinExistence type="predicted"/>
<feature type="transmembrane region" description="Helical" evidence="1">
    <location>
        <begin position="20"/>
        <end position="49"/>
    </location>
</feature>
<dbReference type="EMBL" id="JACEOL010000001">
    <property type="protein sequence ID" value="MBA4600812.1"/>
    <property type="molecule type" value="Genomic_DNA"/>
</dbReference>
<keyword evidence="1" id="KW-1133">Transmembrane helix</keyword>
<dbReference type="InterPro" id="IPR011606">
    <property type="entry name" value="Brnchd-chn_aa_trnsp_permease"/>
</dbReference>